<organism evidence="4 5">
    <name type="scientific">Spirodela intermedia</name>
    <name type="common">Intermediate duckweed</name>
    <dbReference type="NCBI Taxonomy" id="51605"/>
    <lineage>
        <taxon>Eukaryota</taxon>
        <taxon>Viridiplantae</taxon>
        <taxon>Streptophyta</taxon>
        <taxon>Embryophyta</taxon>
        <taxon>Tracheophyta</taxon>
        <taxon>Spermatophyta</taxon>
        <taxon>Magnoliopsida</taxon>
        <taxon>Liliopsida</taxon>
        <taxon>Araceae</taxon>
        <taxon>Lemnoideae</taxon>
        <taxon>Spirodela</taxon>
    </lineage>
</organism>
<keyword evidence="5" id="KW-1185">Reference proteome</keyword>
<accession>A0A7I8LH30</accession>
<feature type="domain" description="3-beta hydroxysteroid dehydrogenase/isomerase" evidence="3">
    <location>
        <begin position="69"/>
        <end position="300"/>
    </location>
</feature>
<sequence>MGLVRCAEEDETAVEELRRMILGELEDDDGGFEGGGGRMWKGERRRGIPGKRMEAGAAERVERRMPVCVTSGVSYIGWAIADRLMRRGYTVRLVVETGDDLAMLGETGAFEGTEASRIFPVVVNMMEMSSLCEAFDGCAGVFHTSAFLDTAGISGYTKHMAVKEASVAGKVVEACVLTSSVRTCVFTSSLLACIWRQYPGLARRSVSTLVDESCWSDENLCTDKKLWLALGKTMAEKAVWRAARGKDLKLATLCPALITGPGFCARNPTSTIAYLKGGREMYAEGLLATTDVSRVAEAHVRVYEAMGGSAAGRYICFDHIVRSDRDAAELCRGAGLAEHLSIIEGGSDVAPHFQLSNDKLRRLLSSRHCFVSDLIR</sequence>
<evidence type="ECO:0000313" key="5">
    <source>
        <dbReference type="Proteomes" id="UP000663760"/>
    </source>
</evidence>
<comment type="similarity">
    <text evidence="2">Belongs to the 3-beta-HSD family.</text>
</comment>
<dbReference type="GO" id="GO:0016616">
    <property type="term" value="F:oxidoreductase activity, acting on the CH-OH group of donors, NAD or NADP as acceptor"/>
    <property type="evidence" value="ECO:0007669"/>
    <property type="project" value="InterPro"/>
</dbReference>
<protein>
    <recommendedName>
        <fullName evidence="3">3-beta hydroxysteroid dehydrogenase/isomerase domain-containing protein</fullName>
    </recommendedName>
</protein>
<dbReference type="OrthoDB" id="2735536at2759"/>
<dbReference type="InterPro" id="IPR036291">
    <property type="entry name" value="NAD(P)-bd_dom_sf"/>
</dbReference>
<dbReference type="SUPFAM" id="SSF51735">
    <property type="entry name" value="NAD(P)-binding Rossmann-fold domains"/>
    <property type="match status" value="1"/>
</dbReference>
<proteinExistence type="inferred from homology"/>
<dbReference type="PANTHER" id="PTHR10366:SF483">
    <property type="entry name" value="CINNAMOYL COA REDUCTASE-LIKE PROTEIN"/>
    <property type="match status" value="1"/>
</dbReference>
<name>A0A7I8LH30_SPIIN</name>
<evidence type="ECO:0000256" key="1">
    <source>
        <dbReference type="ARBA" id="ARBA00023002"/>
    </source>
</evidence>
<evidence type="ECO:0000313" key="4">
    <source>
        <dbReference type="EMBL" id="CAA7408555.1"/>
    </source>
</evidence>
<reference evidence="4" key="1">
    <citation type="submission" date="2020-02" db="EMBL/GenBank/DDBJ databases">
        <authorList>
            <person name="Scholz U."/>
            <person name="Mascher M."/>
            <person name="Fiebig A."/>
        </authorList>
    </citation>
    <scope>NUCLEOTIDE SEQUENCE</scope>
</reference>
<keyword evidence="1 2" id="KW-0560">Oxidoreductase</keyword>
<dbReference type="InterPro" id="IPR002225">
    <property type="entry name" value="3Beta_OHSteriod_DH/Estase"/>
</dbReference>
<evidence type="ECO:0000259" key="3">
    <source>
        <dbReference type="Pfam" id="PF01073"/>
    </source>
</evidence>
<dbReference type="InterPro" id="IPR050425">
    <property type="entry name" value="NAD(P)_dehydrat-like"/>
</dbReference>
<evidence type="ECO:0000256" key="2">
    <source>
        <dbReference type="RuleBase" id="RU004475"/>
    </source>
</evidence>
<dbReference type="EMBL" id="LR746278">
    <property type="protein sequence ID" value="CAA7408555.1"/>
    <property type="molecule type" value="Genomic_DNA"/>
</dbReference>
<dbReference type="Pfam" id="PF01073">
    <property type="entry name" value="3Beta_HSD"/>
    <property type="match status" value="1"/>
</dbReference>
<dbReference type="Proteomes" id="UP000663760">
    <property type="component" value="Chromosome 15"/>
</dbReference>
<dbReference type="Gene3D" id="3.40.50.720">
    <property type="entry name" value="NAD(P)-binding Rossmann-like Domain"/>
    <property type="match status" value="1"/>
</dbReference>
<dbReference type="AlphaFoldDB" id="A0A7I8LH30"/>
<gene>
    <name evidence="4" type="ORF">SI8410_15019233</name>
</gene>
<dbReference type="GO" id="GO:0006694">
    <property type="term" value="P:steroid biosynthetic process"/>
    <property type="evidence" value="ECO:0007669"/>
    <property type="project" value="InterPro"/>
</dbReference>
<dbReference type="PANTHER" id="PTHR10366">
    <property type="entry name" value="NAD DEPENDENT EPIMERASE/DEHYDRATASE"/>
    <property type="match status" value="1"/>
</dbReference>